<evidence type="ECO:0000259" key="1">
    <source>
        <dbReference type="PROSITE" id="PS50943"/>
    </source>
</evidence>
<gene>
    <name evidence="2" type="ORF">K1Y72_34135</name>
</gene>
<comment type="caution">
    <text evidence="2">The sequence shown here is derived from an EMBL/GenBank/DDBJ whole genome shotgun (WGS) entry which is preliminary data.</text>
</comment>
<evidence type="ECO:0000313" key="3">
    <source>
        <dbReference type="Proteomes" id="UP000774570"/>
    </source>
</evidence>
<dbReference type="SMART" id="SM00530">
    <property type="entry name" value="HTH_XRE"/>
    <property type="match status" value="1"/>
</dbReference>
<dbReference type="InterPro" id="IPR001387">
    <property type="entry name" value="Cro/C1-type_HTH"/>
</dbReference>
<dbReference type="Pfam" id="PF13560">
    <property type="entry name" value="HTH_31"/>
    <property type="match status" value="1"/>
</dbReference>
<proteinExistence type="predicted"/>
<dbReference type="PROSITE" id="PS50943">
    <property type="entry name" value="HTH_CROC1"/>
    <property type="match status" value="1"/>
</dbReference>
<dbReference type="CDD" id="cd00093">
    <property type="entry name" value="HTH_XRE"/>
    <property type="match status" value="1"/>
</dbReference>
<dbReference type="InterPro" id="IPR010982">
    <property type="entry name" value="Lambda_DNA-bd_dom_sf"/>
</dbReference>
<accession>A0ABS7G4Y1</accession>
<dbReference type="Gene3D" id="1.10.260.40">
    <property type="entry name" value="lambda repressor-like DNA-binding domains"/>
    <property type="match status" value="1"/>
</dbReference>
<sequence length="294" mass="33938">MSSSRGPTVRQRRLGSELRALREGMRFKGDEVAHRLSWSTAKVSRLENARTGARVDDVVELLKLYGVTGDRRDDLVKLAESATERGWWEDYPSVNPAYAELIAIESDASTALCWENLVVHGLLQTREYALSLSRGWNVLKPTHEREIQRWVDVRMRRQKVLDSETPLHMDVIFDEAVLRRKVGEDKVMTDQLAHLVEMANRPNIEIRVFPLDEVQPISSPPFTLMRFERKYGTSFPDIVHTESISFVYVHEEKETFQYDLSFTALRKKALPPAPSLAFLEDMHAQWQERSQKAT</sequence>
<dbReference type="SUPFAM" id="SSF47413">
    <property type="entry name" value="lambda repressor-like DNA-binding domains"/>
    <property type="match status" value="1"/>
</dbReference>
<dbReference type="Pfam" id="PF19054">
    <property type="entry name" value="DUF5753"/>
    <property type="match status" value="1"/>
</dbReference>
<dbReference type="RefSeq" id="WP_220170667.1">
    <property type="nucleotide sequence ID" value="NZ_JAIBOA010000034.1"/>
</dbReference>
<name>A0ABS7G4Y1_9ACTN</name>
<keyword evidence="3" id="KW-1185">Reference proteome</keyword>
<evidence type="ECO:0000313" key="2">
    <source>
        <dbReference type="EMBL" id="MBW8487435.1"/>
    </source>
</evidence>
<dbReference type="Proteomes" id="UP000774570">
    <property type="component" value="Unassembled WGS sequence"/>
</dbReference>
<dbReference type="InterPro" id="IPR043917">
    <property type="entry name" value="DUF5753"/>
</dbReference>
<protein>
    <submittedName>
        <fullName evidence="2">Helix-turn-helix domain-containing protein</fullName>
    </submittedName>
</protein>
<feature type="domain" description="HTH cro/C1-type" evidence="1">
    <location>
        <begin position="18"/>
        <end position="72"/>
    </location>
</feature>
<organism evidence="2 3">
    <name type="scientific">Actinomadura parmotrematis</name>
    <dbReference type="NCBI Taxonomy" id="2864039"/>
    <lineage>
        <taxon>Bacteria</taxon>
        <taxon>Bacillati</taxon>
        <taxon>Actinomycetota</taxon>
        <taxon>Actinomycetes</taxon>
        <taxon>Streptosporangiales</taxon>
        <taxon>Thermomonosporaceae</taxon>
        <taxon>Actinomadura</taxon>
    </lineage>
</organism>
<dbReference type="EMBL" id="JAIBOA010000034">
    <property type="protein sequence ID" value="MBW8487435.1"/>
    <property type="molecule type" value="Genomic_DNA"/>
</dbReference>
<reference evidence="2 3" key="1">
    <citation type="submission" date="2021-07" db="EMBL/GenBank/DDBJ databases">
        <title>Actinomadura sp. PM05-2 isolated from lichen.</title>
        <authorList>
            <person name="Somphong A."/>
            <person name="Phongsopitanun W."/>
            <person name="Tanasupawat S."/>
            <person name="Peongsungnone V."/>
        </authorList>
    </citation>
    <scope>NUCLEOTIDE SEQUENCE [LARGE SCALE GENOMIC DNA]</scope>
    <source>
        <strain evidence="2 3">PM05-2</strain>
    </source>
</reference>